<gene>
    <name evidence="2" type="ORF">KSP40_PGU020606</name>
</gene>
<accession>A0ABR2M6X4</accession>
<reference evidence="2 3" key="1">
    <citation type="journal article" date="2022" name="Nat. Plants">
        <title>Genomes of leafy and leafless Platanthera orchids illuminate the evolution of mycoheterotrophy.</title>
        <authorList>
            <person name="Li M.H."/>
            <person name="Liu K.W."/>
            <person name="Li Z."/>
            <person name="Lu H.C."/>
            <person name="Ye Q.L."/>
            <person name="Zhang D."/>
            <person name="Wang J.Y."/>
            <person name="Li Y.F."/>
            <person name="Zhong Z.M."/>
            <person name="Liu X."/>
            <person name="Yu X."/>
            <person name="Liu D.K."/>
            <person name="Tu X.D."/>
            <person name="Liu B."/>
            <person name="Hao Y."/>
            <person name="Liao X.Y."/>
            <person name="Jiang Y.T."/>
            <person name="Sun W.H."/>
            <person name="Chen J."/>
            <person name="Chen Y.Q."/>
            <person name="Ai Y."/>
            <person name="Zhai J.W."/>
            <person name="Wu S.S."/>
            <person name="Zhou Z."/>
            <person name="Hsiao Y.Y."/>
            <person name="Wu W.L."/>
            <person name="Chen Y.Y."/>
            <person name="Lin Y.F."/>
            <person name="Hsu J.L."/>
            <person name="Li C.Y."/>
            <person name="Wang Z.W."/>
            <person name="Zhao X."/>
            <person name="Zhong W.Y."/>
            <person name="Ma X.K."/>
            <person name="Ma L."/>
            <person name="Huang J."/>
            <person name="Chen G.Z."/>
            <person name="Huang M.Z."/>
            <person name="Huang L."/>
            <person name="Peng D.H."/>
            <person name="Luo Y.B."/>
            <person name="Zou S.Q."/>
            <person name="Chen S.P."/>
            <person name="Lan S."/>
            <person name="Tsai W.C."/>
            <person name="Van de Peer Y."/>
            <person name="Liu Z.J."/>
        </authorList>
    </citation>
    <scope>NUCLEOTIDE SEQUENCE [LARGE SCALE GENOMIC DNA]</scope>
    <source>
        <strain evidence="2">Lor288</strain>
    </source>
</reference>
<sequence length="265" mass="29664">MHGVPFGQCAQPGDVKLRLNTTTTACCQQGDPYIKEIAVYITMKRKELWTGKRAPHSFSSSTDFDLQVITILQLSQIGEGLRRNTISSSSLWRKTTVKKKIIVEETVQKFNFFNISAEEQGITKTNTPTSLPIDAPSKFNDDFYVNLAFDFPHGDGSGTAAEEAIFGGQSRKRHDGGRDDFWRRKRRRCGEKLGQGGALRGAVKMILETSNVAFSGRERGGEEERRRKHRARRRDADVAGISKLRGMRAPSLGAFICRHDNKPSD</sequence>
<feature type="region of interest" description="Disordered" evidence="1">
    <location>
        <begin position="215"/>
        <end position="236"/>
    </location>
</feature>
<proteinExistence type="predicted"/>
<evidence type="ECO:0000256" key="1">
    <source>
        <dbReference type="SAM" id="MobiDB-lite"/>
    </source>
</evidence>
<protein>
    <submittedName>
        <fullName evidence="2">Uncharacterized protein</fullName>
    </submittedName>
</protein>
<comment type="caution">
    <text evidence="2">The sequence shown here is derived from an EMBL/GenBank/DDBJ whole genome shotgun (WGS) entry which is preliminary data.</text>
</comment>
<evidence type="ECO:0000313" key="2">
    <source>
        <dbReference type="EMBL" id="KAK8959761.1"/>
    </source>
</evidence>
<organism evidence="2 3">
    <name type="scientific">Platanthera guangdongensis</name>
    <dbReference type="NCBI Taxonomy" id="2320717"/>
    <lineage>
        <taxon>Eukaryota</taxon>
        <taxon>Viridiplantae</taxon>
        <taxon>Streptophyta</taxon>
        <taxon>Embryophyta</taxon>
        <taxon>Tracheophyta</taxon>
        <taxon>Spermatophyta</taxon>
        <taxon>Magnoliopsida</taxon>
        <taxon>Liliopsida</taxon>
        <taxon>Asparagales</taxon>
        <taxon>Orchidaceae</taxon>
        <taxon>Orchidoideae</taxon>
        <taxon>Orchideae</taxon>
        <taxon>Orchidinae</taxon>
        <taxon>Platanthera</taxon>
    </lineage>
</organism>
<name>A0ABR2M6X4_9ASPA</name>
<keyword evidence="3" id="KW-1185">Reference proteome</keyword>
<dbReference type="Proteomes" id="UP001412067">
    <property type="component" value="Unassembled WGS sequence"/>
</dbReference>
<feature type="compositionally biased region" description="Basic and acidic residues" evidence="1">
    <location>
        <begin position="216"/>
        <end position="225"/>
    </location>
</feature>
<dbReference type="EMBL" id="JBBWWR010000011">
    <property type="protein sequence ID" value="KAK8959761.1"/>
    <property type="molecule type" value="Genomic_DNA"/>
</dbReference>
<evidence type="ECO:0000313" key="3">
    <source>
        <dbReference type="Proteomes" id="UP001412067"/>
    </source>
</evidence>